<dbReference type="PANTHER" id="PTHR11361">
    <property type="entry name" value="DNA MISMATCH REPAIR PROTEIN MUTS FAMILY MEMBER"/>
    <property type="match status" value="1"/>
</dbReference>
<dbReference type="Gene3D" id="3.40.50.300">
    <property type="entry name" value="P-loop containing nucleotide triphosphate hydrolases"/>
    <property type="match status" value="1"/>
</dbReference>
<organism evidence="7 8">
    <name type="scientific">Lepraria finkii</name>
    <dbReference type="NCBI Taxonomy" id="1340010"/>
    <lineage>
        <taxon>Eukaryota</taxon>
        <taxon>Fungi</taxon>
        <taxon>Dikarya</taxon>
        <taxon>Ascomycota</taxon>
        <taxon>Pezizomycotina</taxon>
        <taxon>Lecanoromycetes</taxon>
        <taxon>OSLEUM clade</taxon>
        <taxon>Lecanoromycetidae</taxon>
        <taxon>Lecanorales</taxon>
        <taxon>Lecanorineae</taxon>
        <taxon>Stereocaulaceae</taxon>
        <taxon>Lepraria</taxon>
    </lineage>
</organism>
<protein>
    <recommendedName>
        <fullName evidence="6">DNA mismatch repair proteins mutS family domain-containing protein</fullName>
    </recommendedName>
</protein>
<dbReference type="InterPro" id="IPR027417">
    <property type="entry name" value="P-loop_NTPase"/>
</dbReference>
<keyword evidence="8" id="KW-1185">Reference proteome</keyword>
<keyword evidence="3" id="KW-0067">ATP-binding</keyword>
<dbReference type="InterPro" id="IPR045076">
    <property type="entry name" value="MutS"/>
</dbReference>
<evidence type="ECO:0000256" key="5">
    <source>
        <dbReference type="SAM" id="MobiDB-lite"/>
    </source>
</evidence>
<feature type="compositionally biased region" description="Basic and acidic residues" evidence="5">
    <location>
        <begin position="570"/>
        <end position="580"/>
    </location>
</feature>
<dbReference type="SMART" id="SM00534">
    <property type="entry name" value="MUTSac"/>
    <property type="match status" value="1"/>
</dbReference>
<evidence type="ECO:0000256" key="1">
    <source>
        <dbReference type="ARBA" id="ARBA00006271"/>
    </source>
</evidence>
<dbReference type="SUPFAM" id="SSF52540">
    <property type="entry name" value="P-loop containing nucleoside triphosphate hydrolases"/>
    <property type="match status" value="1"/>
</dbReference>
<dbReference type="Pfam" id="PF00488">
    <property type="entry name" value="MutS_V"/>
    <property type="match status" value="1"/>
</dbReference>
<evidence type="ECO:0000313" key="7">
    <source>
        <dbReference type="EMBL" id="KAL2059622.1"/>
    </source>
</evidence>
<dbReference type="InterPro" id="IPR007696">
    <property type="entry name" value="DNA_mismatch_repair_MutS_core"/>
</dbReference>
<dbReference type="EMBL" id="JBHFEH010000001">
    <property type="protein sequence ID" value="KAL2059622.1"/>
    <property type="molecule type" value="Genomic_DNA"/>
</dbReference>
<gene>
    <name evidence="7" type="ORF">ABVK25_000915</name>
</gene>
<sequence>MADVEQGGVEVIDTLKLHIRPSVVILSLRADECVEKCFDPEGRSRGSVNEDDDQFRLPFILEYRPSTEFNYEAGKDKLVNLHLFSDGGPEVSFVTPGVNDSFNDYGDGNEVGCTDRQGKILRLSAWIDMESRLTVGCAGALLTYIRRRKAVEYLPSGEMVIDLFGISTIEMFSLKDMMFVNADTLASLQILQSESSPNTHNQGPTKASSGSKEGLSVYGLFHHLARTPQGKQLLRSYFLRPSLDMDVINERLETASVFLRPDNDSPLNNIVKNLGQIKNMKTAMVHLRKGIGSGLSRGGAIKSGVWSSLRSFAFHTLQIKDALKEVIGAERLAIFIKVFEELDTHEIASVGRMISEIINFTGSAETHRTVVNPGVDDELDAMKRTYDGVEDLLNRTSQDIAATIPAIYSLDLNVIFFPQIGFLISVPLNPGTGRGDYEGGPGEQSWDRMFSSDTRVYYKDSRMRELDETLGDIWAVICDKEIEIVHALGQQVLEREAMMNLASDICGELDSLLALAQGAKMYKYCRPRITQKNMIQIKGGRHPLQELTVSSYVPNDTFIVGGAGTNPATQEHEELPDASKRTSGWRNSEGPSMLMMTGPNYSGKSVYLKQIALIVYMAHVGCFVPAERAVIGLTDRILTRIATRETVSKFQSAFMIDLQQVALAMTLATHRSLVIIDEFGKGTDSSDGAGLACGVFEHFLSLGDERPKVLGATHFHEIFEYGFLKPRPFLVFGYMEVRLDREAQDLEDQITYLYNFRPGRSITSYGSCCAALNGVDRAVVDRANELVELSAKGEDLVAACATMSPQEEDDLKDAEETARHFLLQDIGMLLSRDTGADVQEESRMVLEEVTQLNELSY</sequence>
<keyword evidence="4" id="KW-0238">DNA-binding</keyword>
<dbReference type="PROSITE" id="PS00486">
    <property type="entry name" value="DNA_MISMATCH_REPAIR_2"/>
    <property type="match status" value="1"/>
</dbReference>
<dbReference type="PIRSF" id="PIRSF005813">
    <property type="entry name" value="MSH2"/>
    <property type="match status" value="1"/>
</dbReference>
<dbReference type="PANTHER" id="PTHR11361:SF20">
    <property type="entry name" value="MUTS PROTEIN HOMOLOG 5"/>
    <property type="match status" value="1"/>
</dbReference>
<comment type="similarity">
    <text evidence="1">Belongs to the DNA mismatch repair MutS family.</text>
</comment>
<name>A0ABR4BP84_9LECA</name>
<dbReference type="InterPro" id="IPR000432">
    <property type="entry name" value="DNA_mismatch_repair_MutS_C"/>
</dbReference>
<dbReference type="CDD" id="cd03281">
    <property type="entry name" value="ABC_MSH5_euk"/>
    <property type="match status" value="1"/>
</dbReference>
<feature type="domain" description="DNA mismatch repair proteins mutS family" evidence="6">
    <location>
        <begin position="672"/>
        <end position="688"/>
    </location>
</feature>
<evidence type="ECO:0000256" key="4">
    <source>
        <dbReference type="ARBA" id="ARBA00023125"/>
    </source>
</evidence>
<evidence type="ECO:0000256" key="3">
    <source>
        <dbReference type="ARBA" id="ARBA00022840"/>
    </source>
</evidence>
<accession>A0ABR4BP84</accession>
<feature type="region of interest" description="Disordered" evidence="5">
    <location>
        <begin position="564"/>
        <end position="589"/>
    </location>
</feature>
<dbReference type="Proteomes" id="UP001590951">
    <property type="component" value="Unassembled WGS sequence"/>
</dbReference>
<dbReference type="InterPro" id="IPR036187">
    <property type="entry name" value="DNA_mismatch_repair_MutS_sf"/>
</dbReference>
<dbReference type="Gene3D" id="1.10.1420.10">
    <property type="match status" value="1"/>
</dbReference>
<dbReference type="SMART" id="SM00533">
    <property type="entry name" value="MUTSd"/>
    <property type="match status" value="1"/>
</dbReference>
<reference evidence="7 8" key="1">
    <citation type="submission" date="2024-09" db="EMBL/GenBank/DDBJ databases">
        <title>Rethinking Asexuality: The Enigmatic Case of Functional Sexual Genes in Lepraria (Stereocaulaceae).</title>
        <authorList>
            <person name="Doellman M."/>
            <person name="Sun Y."/>
            <person name="Barcenas-Pena A."/>
            <person name="Lumbsch H.T."/>
            <person name="Grewe F."/>
        </authorList>
    </citation>
    <scope>NUCLEOTIDE SEQUENCE [LARGE SCALE GENOMIC DNA]</scope>
    <source>
        <strain evidence="7 8">Grewe 0041</strain>
    </source>
</reference>
<proteinExistence type="inferred from homology"/>
<dbReference type="Pfam" id="PF05192">
    <property type="entry name" value="MutS_III"/>
    <property type="match status" value="1"/>
</dbReference>
<evidence type="ECO:0000256" key="2">
    <source>
        <dbReference type="ARBA" id="ARBA00022741"/>
    </source>
</evidence>
<comment type="caution">
    <text evidence="7">The sequence shown here is derived from an EMBL/GenBank/DDBJ whole genome shotgun (WGS) entry which is preliminary data.</text>
</comment>
<dbReference type="InterPro" id="IPR011184">
    <property type="entry name" value="DNA_mismatch_repair_Msh2"/>
</dbReference>
<keyword evidence="2" id="KW-0547">Nucleotide-binding</keyword>
<dbReference type="SUPFAM" id="SSF48334">
    <property type="entry name" value="DNA repair protein MutS, domain III"/>
    <property type="match status" value="1"/>
</dbReference>
<evidence type="ECO:0000313" key="8">
    <source>
        <dbReference type="Proteomes" id="UP001590951"/>
    </source>
</evidence>
<evidence type="ECO:0000259" key="6">
    <source>
        <dbReference type="PROSITE" id="PS00486"/>
    </source>
</evidence>